<dbReference type="AlphaFoldDB" id="A0A426XPR5"/>
<proteinExistence type="predicted"/>
<evidence type="ECO:0000313" key="2">
    <source>
        <dbReference type="EMBL" id="RRT41464.1"/>
    </source>
</evidence>
<name>A0A426XPR5_ENSVE</name>
<sequence>MIGSMKLQPDNRSRSSLGIRSSSDDDVRSRQEFARRFAEGIEKLMKGDRREEDQRTCRKNVGGYLIIREIRATTSTFDE</sequence>
<feature type="region of interest" description="Disordered" evidence="1">
    <location>
        <begin position="1"/>
        <end position="30"/>
    </location>
</feature>
<dbReference type="EMBL" id="AMZH03018550">
    <property type="protein sequence ID" value="RRT41464.1"/>
    <property type="molecule type" value="Genomic_DNA"/>
</dbReference>
<protein>
    <submittedName>
        <fullName evidence="2">Uncharacterized protein</fullName>
    </submittedName>
</protein>
<evidence type="ECO:0000313" key="3">
    <source>
        <dbReference type="Proteomes" id="UP000287651"/>
    </source>
</evidence>
<reference evidence="2 3" key="1">
    <citation type="journal article" date="2014" name="Agronomy (Basel)">
        <title>A Draft Genome Sequence for Ensete ventricosum, the Drought-Tolerant Tree Against Hunger.</title>
        <authorList>
            <person name="Harrison J."/>
            <person name="Moore K.A."/>
            <person name="Paszkiewicz K."/>
            <person name="Jones T."/>
            <person name="Grant M."/>
            <person name="Ambacheew D."/>
            <person name="Muzemil S."/>
            <person name="Studholme D.J."/>
        </authorList>
    </citation>
    <scope>NUCLEOTIDE SEQUENCE [LARGE SCALE GENOMIC DNA]</scope>
</reference>
<evidence type="ECO:0000256" key="1">
    <source>
        <dbReference type="SAM" id="MobiDB-lite"/>
    </source>
</evidence>
<gene>
    <name evidence="2" type="ORF">B296_00056394</name>
</gene>
<accession>A0A426XPR5</accession>
<dbReference type="Proteomes" id="UP000287651">
    <property type="component" value="Unassembled WGS sequence"/>
</dbReference>
<comment type="caution">
    <text evidence="2">The sequence shown here is derived from an EMBL/GenBank/DDBJ whole genome shotgun (WGS) entry which is preliminary data.</text>
</comment>
<organism evidence="2 3">
    <name type="scientific">Ensete ventricosum</name>
    <name type="common">Abyssinian banana</name>
    <name type="synonym">Musa ensete</name>
    <dbReference type="NCBI Taxonomy" id="4639"/>
    <lineage>
        <taxon>Eukaryota</taxon>
        <taxon>Viridiplantae</taxon>
        <taxon>Streptophyta</taxon>
        <taxon>Embryophyta</taxon>
        <taxon>Tracheophyta</taxon>
        <taxon>Spermatophyta</taxon>
        <taxon>Magnoliopsida</taxon>
        <taxon>Liliopsida</taxon>
        <taxon>Zingiberales</taxon>
        <taxon>Musaceae</taxon>
        <taxon>Ensete</taxon>
    </lineage>
</organism>